<name>A0A0A9F981_ARUDO</name>
<dbReference type="EMBL" id="GBRH01191220">
    <property type="protein sequence ID" value="JAE06676.1"/>
    <property type="molecule type" value="Transcribed_RNA"/>
</dbReference>
<reference evidence="1" key="1">
    <citation type="submission" date="2014-09" db="EMBL/GenBank/DDBJ databases">
        <authorList>
            <person name="Magalhaes I.L.F."/>
            <person name="Oliveira U."/>
            <person name="Santos F.R."/>
            <person name="Vidigal T.H.D.A."/>
            <person name="Brescovit A.D."/>
            <person name="Santos A.J."/>
        </authorList>
    </citation>
    <scope>NUCLEOTIDE SEQUENCE</scope>
    <source>
        <tissue evidence="1">Shoot tissue taken approximately 20 cm above the soil surface</tissue>
    </source>
</reference>
<reference evidence="1" key="2">
    <citation type="journal article" date="2015" name="Data Brief">
        <title>Shoot transcriptome of the giant reed, Arundo donax.</title>
        <authorList>
            <person name="Barrero R.A."/>
            <person name="Guerrero F.D."/>
            <person name="Moolhuijzen P."/>
            <person name="Goolsby J.A."/>
            <person name="Tidwell J."/>
            <person name="Bellgard S.E."/>
            <person name="Bellgard M.I."/>
        </authorList>
    </citation>
    <scope>NUCLEOTIDE SEQUENCE</scope>
    <source>
        <tissue evidence="1">Shoot tissue taken approximately 20 cm above the soil surface</tissue>
    </source>
</reference>
<accession>A0A0A9F981</accession>
<proteinExistence type="predicted"/>
<evidence type="ECO:0000313" key="1">
    <source>
        <dbReference type="EMBL" id="JAE06676.1"/>
    </source>
</evidence>
<dbReference type="AlphaFoldDB" id="A0A0A9F981"/>
<sequence length="37" mass="4591">MQVTHPTLDGLLHCLFHLRKNRVYYLFLGRYSYRHEL</sequence>
<protein>
    <submittedName>
        <fullName evidence="1">Uncharacterized protein</fullName>
    </submittedName>
</protein>
<organism evidence="1">
    <name type="scientific">Arundo donax</name>
    <name type="common">Giant reed</name>
    <name type="synonym">Donax arundinaceus</name>
    <dbReference type="NCBI Taxonomy" id="35708"/>
    <lineage>
        <taxon>Eukaryota</taxon>
        <taxon>Viridiplantae</taxon>
        <taxon>Streptophyta</taxon>
        <taxon>Embryophyta</taxon>
        <taxon>Tracheophyta</taxon>
        <taxon>Spermatophyta</taxon>
        <taxon>Magnoliopsida</taxon>
        <taxon>Liliopsida</taxon>
        <taxon>Poales</taxon>
        <taxon>Poaceae</taxon>
        <taxon>PACMAD clade</taxon>
        <taxon>Arundinoideae</taxon>
        <taxon>Arundineae</taxon>
        <taxon>Arundo</taxon>
    </lineage>
</organism>